<dbReference type="InterPro" id="IPR001709">
    <property type="entry name" value="Flavoprot_Pyr_Nucl_cyt_Rdtase"/>
</dbReference>
<dbReference type="CDD" id="cd06214">
    <property type="entry name" value="PA_degradation_oxidoreductase_like"/>
    <property type="match status" value="1"/>
</dbReference>
<dbReference type="SUPFAM" id="SSF63380">
    <property type="entry name" value="Riboflavin synthase domain-like"/>
    <property type="match status" value="1"/>
</dbReference>
<dbReference type="Gene3D" id="3.40.50.80">
    <property type="entry name" value="Nucleotide-binding domain of ferredoxin-NADP reductase (FNR) module"/>
    <property type="match status" value="1"/>
</dbReference>
<dbReference type="STRING" id="1005944.SAMN05192576_1134"/>
<keyword evidence="12" id="KW-0503">Monooxygenase</keyword>
<evidence type="ECO:0000256" key="4">
    <source>
        <dbReference type="ARBA" id="ARBA00022723"/>
    </source>
</evidence>
<dbReference type="Gene3D" id="3.10.20.30">
    <property type="match status" value="1"/>
</dbReference>
<dbReference type="GO" id="GO:0051537">
    <property type="term" value="F:2 iron, 2 sulfur cluster binding"/>
    <property type="evidence" value="ECO:0007669"/>
    <property type="project" value="UniProtKB-KW"/>
</dbReference>
<keyword evidence="8" id="KW-0411">Iron-sulfur</keyword>
<dbReference type="PANTHER" id="PTHR47354:SF8">
    <property type="entry name" value="1,2-PHENYLACETYL-COA EPOXIDASE, SUBUNIT E"/>
    <property type="match status" value="1"/>
</dbReference>
<dbReference type="OrthoDB" id="9796486at2"/>
<evidence type="ECO:0000256" key="6">
    <source>
        <dbReference type="ARBA" id="ARBA00023002"/>
    </source>
</evidence>
<dbReference type="Proteomes" id="UP000199004">
    <property type="component" value="Unassembled WGS sequence"/>
</dbReference>
<keyword evidence="6" id="KW-0560">Oxidoreductase</keyword>
<dbReference type="Pfam" id="PF00970">
    <property type="entry name" value="FAD_binding_6"/>
    <property type="match status" value="1"/>
</dbReference>
<dbReference type="Gene3D" id="2.40.30.10">
    <property type="entry name" value="Translation factors"/>
    <property type="match status" value="1"/>
</dbReference>
<dbReference type="InterPro" id="IPR017938">
    <property type="entry name" value="Riboflavin_synthase-like_b-brl"/>
</dbReference>
<dbReference type="InterPro" id="IPR017927">
    <property type="entry name" value="FAD-bd_FR_type"/>
</dbReference>
<dbReference type="SUPFAM" id="SSF52343">
    <property type="entry name" value="Ferredoxin reductase-like, C-terminal NADP-linked domain"/>
    <property type="match status" value="1"/>
</dbReference>
<dbReference type="InterPro" id="IPR039261">
    <property type="entry name" value="FNR_nucleotide-bd"/>
</dbReference>
<evidence type="ECO:0000256" key="1">
    <source>
        <dbReference type="ARBA" id="ARBA00001974"/>
    </source>
</evidence>
<keyword evidence="13" id="KW-1185">Reference proteome</keyword>
<dbReference type="GO" id="GO:0004497">
    <property type="term" value="F:monooxygenase activity"/>
    <property type="evidence" value="ECO:0007669"/>
    <property type="project" value="UniProtKB-KW"/>
</dbReference>
<evidence type="ECO:0000256" key="7">
    <source>
        <dbReference type="ARBA" id="ARBA00023004"/>
    </source>
</evidence>
<sequence length="367" mass="39532">MDTETFELTVAEVVEETADAHSISFDVPDGQTDHFAYKPGQFLTVAVPSDQTGVAARCYSLSSSPLTFAESGRLTITVKRTADGYASNWICDHLRQGDTMRVLPPSGIFTPASLNADLLLFAGGSGITPILSITRTALAQGSGRVVLFYANRDESSVIFAGELTALAAAHPERLQVIHWLESVQGLPSAEQMKAFAAGHSSYDAFVCGPAPFMKMTIGALKELGFPRERRHQEKFVSLGGNPFGDLHDVEVAESEIAAAETDEQDAAEDLAGSSRGPSRLEVELDGEKHEFDDWQPGTKMLDHLEAKGVKAPFSCREGECSACAVRLLEGDVKLLHNDVLDDEDLAEGIRLACQAVPVTDTVRVTYS</sequence>
<accession>A0A1G9WRQ8</accession>
<dbReference type="CDD" id="cd00207">
    <property type="entry name" value="fer2"/>
    <property type="match status" value="1"/>
</dbReference>
<keyword evidence="5" id="KW-0274">FAD</keyword>
<evidence type="ECO:0000313" key="12">
    <source>
        <dbReference type="EMBL" id="SDM86891.1"/>
    </source>
</evidence>
<evidence type="ECO:0000256" key="3">
    <source>
        <dbReference type="ARBA" id="ARBA00022714"/>
    </source>
</evidence>
<feature type="domain" description="FAD-binding FR-type" evidence="11">
    <location>
        <begin position="3"/>
        <end position="112"/>
    </location>
</feature>
<gene>
    <name evidence="12" type="ORF">SAMN05192576_1134</name>
</gene>
<dbReference type="AlphaFoldDB" id="A0A1G9WRQ8"/>
<dbReference type="Pfam" id="PF00175">
    <property type="entry name" value="NAD_binding_1"/>
    <property type="match status" value="1"/>
</dbReference>
<protein>
    <submittedName>
        <fullName evidence="12">3-ketosteroid 9alpha-monooxygenase subunit B</fullName>
    </submittedName>
</protein>
<evidence type="ECO:0000313" key="13">
    <source>
        <dbReference type="Proteomes" id="UP000199004"/>
    </source>
</evidence>
<evidence type="ECO:0000256" key="9">
    <source>
        <dbReference type="SAM" id="MobiDB-lite"/>
    </source>
</evidence>
<dbReference type="InterPro" id="IPR006058">
    <property type="entry name" value="2Fe2S_fd_BS"/>
</dbReference>
<name>A0A1G9WRQ8_9ACTN</name>
<dbReference type="PANTHER" id="PTHR47354">
    <property type="entry name" value="NADH OXIDOREDUCTASE HCR"/>
    <property type="match status" value="1"/>
</dbReference>
<dbReference type="RefSeq" id="WP_091022606.1">
    <property type="nucleotide sequence ID" value="NZ_BKAE01000001.1"/>
</dbReference>
<dbReference type="InterPro" id="IPR001041">
    <property type="entry name" value="2Fe-2S_ferredoxin-type"/>
</dbReference>
<dbReference type="PROSITE" id="PS51384">
    <property type="entry name" value="FAD_FR"/>
    <property type="match status" value="1"/>
</dbReference>
<dbReference type="PROSITE" id="PS00197">
    <property type="entry name" value="2FE2S_FER_1"/>
    <property type="match status" value="1"/>
</dbReference>
<feature type="region of interest" description="Disordered" evidence="9">
    <location>
        <begin position="259"/>
        <end position="278"/>
    </location>
</feature>
<dbReference type="Pfam" id="PF00111">
    <property type="entry name" value="Fer2"/>
    <property type="match status" value="1"/>
</dbReference>
<dbReference type="InterPro" id="IPR050415">
    <property type="entry name" value="MRET"/>
</dbReference>
<dbReference type="InterPro" id="IPR036010">
    <property type="entry name" value="2Fe-2S_ferredoxin-like_sf"/>
</dbReference>
<dbReference type="InterPro" id="IPR001433">
    <property type="entry name" value="OxRdtase_FAD/NAD-bd"/>
</dbReference>
<dbReference type="GO" id="GO:0046872">
    <property type="term" value="F:metal ion binding"/>
    <property type="evidence" value="ECO:0007669"/>
    <property type="project" value="UniProtKB-KW"/>
</dbReference>
<keyword evidence="2" id="KW-0285">Flavoprotein</keyword>
<dbReference type="PROSITE" id="PS51085">
    <property type="entry name" value="2FE2S_FER_2"/>
    <property type="match status" value="1"/>
</dbReference>
<keyword evidence="7" id="KW-0408">Iron</keyword>
<proteinExistence type="predicted"/>
<keyword evidence="3" id="KW-0001">2Fe-2S</keyword>
<dbReference type="InterPro" id="IPR008333">
    <property type="entry name" value="Cbr1-like_FAD-bd_dom"/>
</dbReference>
<dbReference type="SUPFAM" id="SSF54292">
    <property type="entry name" value="2Fe-2S ferredoxin-like"/>
    <property type="match status" value="1"/>
</dbReference>
<evidence type="ECO:0000256" key="2">
    <source>
        <dbReference type="ARBA" id="ARBA00022630"/>
    </source>
</evidence>
<dbReference type="GO" id="GO:0050660">
    <property type="term" value="F:flavin adenine dinucleotide binding"/>
    <property type="evidence" value="ECO:0007669"/>
    <property type="project" value="TreeGrafter"/>
</dbReference>
<dbReference type="EMBL" id="FNIC01000001">
    <property type="protein sequence ID" value="SDM86891.1"/>
    <property type="molecule type" value="Genomic_DNA"/>
</dbReference>
<dbReference type="PRINTS" id="PR00410">
    <property type="entry name" value="PHEHYDRXLASE"/>
</dbReference>
<dbReference type="PRINTS" id="PR00371">
    <property type="entry name" value="FPNCR"/>
</dbReference>
<comment type="cofactor">
    <cofactor evidence="1">
        <name>FAD</name>
        <dbReference type="ChEBI" id="CHEBI:57692"/>
    </cofactor>
</comment>
<organism evidence="12 13">
    <name type="scientific">Nocardioides szechwanensis</name>
    <dbReference type="NCBI Taxonomy" id="1005944"/>
    <lineage>
        <taxon>Bacteria</taxon>
        <taxon>Bacillati</taxon>
        <taxon>Actinomycetota</taxon>
        <taxon>Actinomycetes</taxon>
        <taxon>Propionibacteriales</taxon>
        <taxon>Nocardioidaceae</taxon>
        <taxon>Nocardioides</taxon>
    </lineage>
</organism>
<evidence type="ECO:0000259" key="10">
    <source>
        <dbReference type="PROSITE" id="PS51085"/>
    </source>
</evidence>
<reference evidence="12 13" key="1">
    <citation type="submission" date="2016-10" db="EMBL/GenBank/DDBJ databases">
        <authorList>
            <person name="de Groot N.N."/>
        </authorList>
    </citation>
    <scope>NUCLEOTIDE SEQUENCE [LARGE SCALE GENOMIC DNA]</scope>
    <source>
        <strain evidence="12 13">CGMCC 1.11147</strain>
    </source>
</reference>
<feature type="domain" description="2Fe-2S ferredoxin-type" evidence="10">
    <location>
        <begin position="278"/>
        <end position="367"/>
    </location>
</feature>
<evidence type="ECO:0000256" key="5">
    <source>
        <dbReference type="ARBA" id="ARBA00022827"/>
    </source>
</evidence>
<evidence type="ECO:0000259" key="11">
    <source>
        <dbReference type="PROSITE" id="PS51384"/>
    </source>
</evidence>
<evidence type="ECO:0000256" key="8">
    <source>
        <dbReference type="ARBA" id="ARBA00023014"/>
    </source>
</evidence>
<keyword evidence="4" id="KW-0479">Metal-binding</keyword>
<dbReference type="InterPro" id="IPR012675">
    <property type="entry name" value="Beta-grasp_dom_sf"/>
</dbReference>